<feature type="compositionally biased region" description="Basic and acidic residues" evidence="1">
    <location>
        <begin position="71"/>
        <end position="83"/>
    </location>
</feature>
<proteinExistence type="predicted"/>
<gene>
    <name evidence="3" type="ORF">HU200_023265</name>
</gene>
<dbReference type="GO" id="GO:0061458">
    <property type="term" value="P:reproductive system development"/>
    <property type="evidence" value="ECO:0007669"/>
    <property type="project" value="TreeGrafter"/>
</dbReference>
<feature type="domain" description="F-box" evidence="2">
    <location>
        <begin position="203"/>
        <end position="233"/>
    </location>
</feature>
<dbReference type="Proteomes" id="UP000636709">
    <property type="component" value="Unassembled WGS sequence"/>
</dbReference>
<sequence>MDAEMDPINPRVTPGSGGDGNGDRSVRTSSRRRRLTLSSTGTELISEFDAAADTPGSGSSSSSAGPDLEVDETRYRRNPEDSRTANQLGRPLLVSPVRSPASTDDYVLIMDGVLVDSDPSTPSSARRFVSLVDDNELSNRHSVSIGDLVLVSSGSQGSSVGGSGGRHRGGQITTFVGYNFYRGGRNLVGLKDRVTDILRYHRDIWTVVAKYLDGLDLVNLSMTCRRFYCLLDDYTWHCAFVRDLGITAAADLQPELHGLNWRLLYASTFDGTHSYHFSQSEAHIEGWRIGGFVMSSEHVLLTGTYEGEEVSPQTANTCMLSNIRPGIWIAGTIQVLEARHYELFLDKEFRERWAYEEIGQHVIKESQSFAFSGIFDYKHLNSASTSVLLNRKFWNQKESKMQPKFCMKTHAVAVRTNLPSNNGTCLNMPYTTRQYYEISDLAEHVRGEADIVYKNLSGMPLVWS</sequence>
<keyword evidence="4" id="KW-1185">Reference proteome</keyword>
<dbReference type="OrthoDB" id="8062037at2759"/>
<dbReference type="AlphaFoldDB" id="A0A835BZU8"/>
<evidence type="ECO:0000256" key="1">
    <source>
        <dbReference type="SAM" id="MobiDB-lite"/>
    </source>
</evidence>
<organism evidence="3 4">
    <name type="scientific">Digitaria exilis</name>
    <dbReference type="NCBI Taxonomy" id="1010633"/>
    <lineage>
        <taxon>Eukaryota</taxon>
        <taxon>Viridiplantae</taxon>
        <taxon>Streptophyta</taxon>
        <taxon>Embryophyta</taxon>
        <taxon>Tracheophyta</taxon>
        <taxon>Spermatophyta</taxon>
        <taxon>Magnoliopsida</taxon>
        <taxon>Liliopsida</taxon>
        <taxon>Poales</taxon>
        <taxon>Poaceae</taxon>
        <taxon>PACMAD clade</taxon>
        <taxon>Panicoideae</taxon>
        <taxon>Panicodae</taxon>
        <taxon>Paniceae</taxon>
        <taxon>Anthephorinae</taxon>
        <taxon>Digitaria</taxon>
    </lineage>
</organism>
<comment type="caution">
    <text evidence="3">The sequence shown here is derived from an EMBL/GenBank/DDBJ whole genome shotgun (WGS) entry which is preliminary data.</text>
</comment>
<dbReference type="PANTHER" id="PTHR47149:SF1">
    <property type="entry name" value="F-BOX PROTEIN RMF"/>
    <property type="match status" value="1"/>
</dbReference>
<dbReference type="PANTHER" id="PTHR47149">
    <property type="entry name" value="F-BOX PROTEIN RMF"/>
    <property type="match status" value="1"/>
</dbReference>
<dbReference type="GO" id="GO:0005634">
    <property type="term" value="C:nucleus"/>
    <property type="evidence" value="ECO:0007669"/>
    <property type="project" value="TreeGrafter"/>
</dbReference>
<dbReference type="Pfam" id="PF00646">
    <property type="entry name" value="F-box"/>
    <property type="match status" value="1"/>
</dbReference>
<evidence type="ECO:0000313" key="3">
    <source>
        <dbReference type="EMBL" id="KAF8720868.1"/>
    </source>
</evidence>
<name>A0A835BZU8_9POAL</name>
<evidence type="ECO:0000313" key="4">
    <source>
        <dbReference type="Proteomes" id="UP000636709"/>
    </source>
</evidence>
<dbReference type="EMBL" id="JACEFO010001687">
    <property type="protein sequence ID" value="KAF8720868.1"/>
    <property type="molecule type" value="Genomic_DNA"/>
</dbReference>
<reference evidence="3" key="1">
    <citation type="submission" date="2020-07" db="EMBL/GenBank/DDBJ databases">
        <title>Genome sequence and genetic diversity analysis of an under-domesticated orphan crop, white fonio (Digitaria exilis).</title>
        <authorList>
            <person name="Bennetzen J.L."/>
            <person name="Chen S."/>
            <person name="Ma X."/>
            <person name="Wang X."/>
            <person name="Yssel A.E.J."/>
            <person name="Chaluvadi S.R."/>
            <person name="Johnson M."/>
            <person name="Gangashetty P."/>
            <person name="Hamidou F."/>
            <person name="Sanogo M.D."/>
            <person name="Zwaenepoel A."/>
            <person name="Wallace J."/>
            <person name="Van De Peer Y."/>
            <person name="Van Deynze A."/>
        </authorList>
    </citation>
    <scope>NUCLEOTIDE SEQUENCE</scope>
    <source>
        <tissue evidence="3">Leaves</tissue>
    </source>
</reference>
<protein>
    <recommendedName>
        <fullName evidence="2">F-box domain-containing protein</fullName>
    </recommendedName>
</protein>
<dbReference type="SUPFAM" id="SSF81383">
    <property type="entry name" value="F-box domain"/>
    <property type="match status" value="1"/>
</dbReference>
<dbReference type="InterPro" id="IPR036047">
    <property type="entry name" value="F-box-like_dom_sf"/>
</dbReference>
<accession>A0A835BZU8</accession>
<dbReference type="InterPro" id="IPR001810">
    <property type="entry name" value="F-box_dom"/>
</dbReference>
<evidence type="ECO:0000259" key="2">
    <source>
        <dbReference type="Pfam" id="PF00646"/>
    </source>
</evidence>
<feature type="compositionally biased region" description="Low complexity" evidence="1">
    <location>
        <begin position="49"/>
        <end position="67"/>
    </location>
</feature>
<feature type="region of interest" description="Disordered" evidence="1">
    <location>
        <begin position="1"/>
        <end position="97"/>
    </location>
</feature>
<dbReference type="CDD" id="cd09917">
    <property type="entry name" value="F-box_SF"/>
    <property type="match status" value="1"/>
</dbReference>